<keyword evidence="1" id="KW-0472">Membrane</keyword>
<keyword evidence="1" id="KW-1133">Transmembrane helix</keyword>
<name>A0ABV6BK97_9FLAO</name>
<evidence type="ECO:0000313" key="3">
    <source>
        <dbReference type="Proteomes" id="UP001589734"/>
    </source>
</evidence>
<dbReference type="Proteomes" id="UP001589734">
    <property type="component" value="Unassembled WGS sequence"/>
</dbReference>
<gene>
    <name evidence="2" type="ORF">ACFFLS_02330</name>
</gene>
<dbReference type="RefSeq" id="WP_379683439.1">
    <property type="nucleotide sequence ID" value="NZ_JBHLYW010000003.1"/>
</dbReference>
<comment type="caution">
    <text evidence="2">The sequence shown here is derived from an EMBL/GenBank/DDBJ whole genome shotgun (WGS) entry which is preliminary data.</text>
</comment>
<keyword evidence="3" id="KW-1185">Reference proteome</keyword>
<evidence type="ECO:0000256" key="1">
    <source>
        <dbReference type="SAM" id="Phobius"/>
    </source>
</evidence>
<accession>A0ABV6BK97</accession>
<feature type="transmembrane region" description="Helical" evidence="1">
    <location>
        <begin position="118"/>
        <end position="140"/>
    </location>
</feature>
<reference evidence="2 3" key="1">
    <citation type="submission" date="2024-09" db="EMBL/GenBank/DDBJ databases">
        <authorList>
            <person name="Sun Q."/>
            <person name="Mori K."/>
        </authorList>
    </citation>
    <scope>NUCLEOTIDE SEQUENCE [LARGE SCALE GENOMIC DNA]</scope>
    <source>
        <strain evidence="2 3">CGMCC 1.12926</strain>
    </source>
</reference>
<proteinExistence type="predicted"/>
<keyword evidence="1" id="KW-0812">Transmembrane</keyword>
<sequence length="143" mass="16454">MEENSVSDNLQFTDGAKRHLGAISKWVYVMSIIGLIVIIGAIIMCIYDYIFLSNFGDVPSGGGVGYLIMWAMTYFIILVTIFCFLPTYFLFKFSTNLKIALEYDDSDSLETSFKYLKFHYISIVVMPLLCYIAYLLMVMVRFF</sequence>
<protein>
    <submittedName>
        <fullName evidence="2">Uncharacterized protein</fullName>
    </submittedName>
</protein>
<feature type="transmembrane region" description="Helical" evidence="1">
    <location>
        <begin position="26"/>
        <end position="52"/>
    </location>
</feature>
<dbReference type="EMBL" id="JBHLYW010000003">
    <property type="protein sequence ID" value="MFC0075863.1"/>
    <property type="molecule type" value="Genomic_DNA"/>
</dbReference>
<evidence type="ECO:0000313" key="2">
    <source>
        <dbReference type="EMBL" id="MFC0075863.1"/>
    </source>
</evidence>
<organism evidence="2 3">
    <name type="scientific">Flavobacterium procerum</name>
    <dbReference type="NCBI Taxonomy" id="1455569"/>
    <lineage>
        <taxon>Bacteria</taxon>
        <taxon>Pseudomonadati</taxon>
        <taxon>Bacteroidota</taxon>
        <taxon>Flavobacteriia</taxon>
        <taxon>Flavobacteriales</taxon>
        <taxon>Flavobacteriaceae</taxon>
        <taxon>Flavobacterium</taxon>
    </lineage>
</organism>
<feature type="transmembrane region" description="Helical" evidence="1">
    <location>
        <begin position="64"/>
        <end position="91"/>
    </location>
</feature>